<dbReference type="RefSeq" id="WP_162658497.1">
    <property type="nucleotide sequence ID" value="NZ_LR593887.1"/>
</dbReference>
<dbReference type="PANTHER" id="PTHR34984:SF1">
    <property type="entry name" value="CARBON STORAGE REGULATOR"/>
    <property type="match status" value="1"/>
</dbReference>
<dbReference type="SUPFAM" id="SSF117130">
    <property type="entry name" value="CsrA-like"/>
    <property type="match status" value="1"/>
</dbReference>
<dbReference type="InterPro" id="IPR003751">
    <property type="entry name" value="CsrA"/>
</dbReference>
<comment type="function">
    <text evidence="4">A translational regulator that binds mRNA to regulate translation initiation and/or mRNA stability. Usually binds in the 5'-UTR at or near the Shine-Dalgarno sequence preventing ribosome-binding, thus repressing translation. Its main target seems to be the major flagellin gene, while its function is anatagonized by FliW.</text>
</comment>
<evidence type="ECO:0000256" key="1">
    <source>
        <dbReference type="ARBA" id="ARBA00022490"/>
    </source>
</evidence>
<keyword evidence="4" id="KW-1005">Bacterial flagellum biogenesis</keyword>
<evidence type="ECO:0000256" key="2">
    <source>
        <dbReference type="ARBA" id="ARBA00022845"/>
    </source>
</evidence>
<sequence length="70" mass="7742">MLVLTRQKGQKIVIDNHITLTVISVQGDKVRIGIQAPPEVRVDREEISQLRRDEAEIAPQTTNATPAALV</sequence>
<dbReference type="GO" id="GO:0005829">
    <property type="term" value="C:cytosol"/>
    <property type="evidence" value="ECO:0007669"/>
    <property type="project" value="TreeGrafter"/>
</dbReference>
<evidence type="ECO:0000313" key="6">
    <source>
        <dbReference type="Proteomes" id="UP000464378"/>
    </source>
</evidence>
<reference evidence="5" key="1">
    <citation type="submission" date="2019-04" db="EMBL/GenBank/DDBJ databases">
        <authorList>
            <consortium name="Science for Life Laboratories"/>
        </authorList>
    </citation>
    <scope>NUCLEOTIDE SEQUENCE</scope>
    <source>
        <strain evidence="5">MBLW1</strain>
    </source>
</reference>
<dbReference type="Proteomes" id="UP000464378">
    <property type="component" value="Chromosome"/>
</dbReference>
<dbReference type="GO" id="GO:0045947">
    <property type="term" value="P:negative regulation of translational initiation"/>
    <property type="evidence" value="ECO:0007669"/>
    <property type="project" value="UniProtKB-UniRule"/>
</dbReference>
<dbReference type="GO" id="GO:0006402">
    <property type="term" value="P:mRNA catabolic process"/>
    <property type="evidence" value="ECO:0007669"/>
    <property type="project" value="InterPro"/>
</dbReference>
<dbReference type="GO" id="GO:1902208">
    <property type="term" value="P:regulation of bacterial-type flagellum assembly"/>
    <property type="evidence" value="ECO:0007669"/>
    <property type="project" value="UniProtKB-UniRule"/>
</dbReference>
<accession>A0A6C2YQJ5</accession>
<dbReference type="InParanoid" id="A0A6C2YQJ5"/>
<name>A0A6C2YQJ5_9BACT</name>
<evidence type="ECO:0000313" key="5">
    <source>
        <dbReference type="EMBL" id="VIP03429.1"/>
    </source>
</evidence>
<evidence type="ECO:0000256" key="3">
    <source>
        <dbReference type="ARBA" id="ARBA00022884"/>
    </source>
</evidence>
<dbReference type="GO" id="GO:0006109">
    <property type="term" value="P:regulation of carbohydrate metabolic process"/>
    <property type="evidence" value="ECO:0007669"/>
    <property type="project" value="InterPro"/>
</dbReference>
<proteinExistence type="inferred from homology"/>
<dbReference type="GO" id="GO:0048027">
    <property type="term" value="F:mRNA 5'-UTR binding"/>
    <property type="evidence" value="ECO:0007669"/>
    <property type="project" value="UniProtKB-UniRule"/>
</dbReference>
<dbReference type="Pfam" id="PF02599">
    <property type="entry name" value="CsrA"/>
    <property type="match status" value="1"/>
</dbReference>
<keyword evidence="6" id="KW-1185">Reference proteome</keyword>
<dbReference type="Gene3D" id="2.60.40.4380">
    <property type="entry name" value="Translational regulator CsrA"/>
    <property type="match status" value="1"/>
</dbReference>
<dbReference type="HAMAP" id="MF_00167">
    <property type="entry name" value="CsrA"/>
    <property type="match status" value="1"/>
</dbReference>
<gene>
    <name evidence="4" type="primary">csrA</name>
    <name evidence="5" type="ORF">GMBLW1_05310</name>
</gene>
<keyword evidence="3 4" id="KW-0694">RNA-binding</keyword>
<comment type="similarity">
    <text evidence="4">Belongs to the CsrA/RsmA family.</text>
</comment>
<dbReference type="EMBL" id="LR586016">
    <property type="protein sequence ID" value="VIP03429.1"/>
    <property type="molecule type" value="Genomic_DNA"/>
</dbReference>
<dbReference type="PANTHER" id="PTHR34984">
    <property type="entry name" value="CARBON STORAGE REGULATOR"/>
    <property type="match status" value="1"/>
</dbReference>
<evidence type="ECO:0000256" key="4">
    <source>
        <dbReference type="HAMAP-Rule" id="MF_00167"/>
    </source>
</evidence>
<dbReference type="EMBL" id="LR593887">
    <property type="protein sequence ID" value="VTS04230.1"/>
    <property type="molecule type" value="Genomic_DNA"/>
</dbReference>
<keyword evidence="1 4" id="KW-0963">Cytoplasm</keyword>
<dbReference type="AlphaFoldDB" id="A0A6C2YQJ5"/>
<keyword evidence="4" id="KW-0678">Repressor</keyword>
<protein>
    <recommendedName>
        <fullName evidence="4">Translational regulator CsrA</fullName>
    </recommendedName>
</protein>
<comment type="subunit">
    <text evidence="4">Homodimer; the beta-strands of each monomer intercalate to form a hydrophobic core, while the alpha-helices form wings that extend away from the core.</text>
</comment>
<organism evidence="5">
    <name type="scientific">Tuwongella immobilis</name>
    <dbReference type="NCBI Taxonomy" id="692036"/>
    <lineage>
        <taxon>Bacteria</taxon>
        <taxon>Pseudomonadati</taxon>
        <taxon>Planctomycetota</taxon>
        <taxon>Planctomycetia</taxon>
        <taxon>Gemmatales</taxon>
        <taxon>Gemmataceae</taxon>
        <taxon>Tuwongella</taxon>
    </lineage>
</organism>
<keyword evidence="2 4" id="KW-0810">Translation regulation</keyword>
<dbReference type="InterPro" id="IPR036107">
    <property type="entry name" value="CsrA_sf"/>
</dbReference>
<dbReference type="GO" id="GO:0044781">
    <property type="term" value="P:bacterial-type flagellum organization"/>
    <property type="evidence" value="ECO:0007669"/>
    <property type="project" value="UniProtKB-KW"/>
</dbReference>
<dbReference type="KEGG" id="tim:GMBLW1_05310"/>
<comment type="subcellular location">
    <subcellularLocation>
        <location evidence="4">Cytoplasm</location>
    </subcellularLocation>
</comment>